<dbReference type="InterPro" id="IPR029475">
    <property type="entry name" value="DUF6807"/>
</dbReference>
<evidence type="ECO:0000313" key="1">
    <source>
        <dbReference type="EMBL" id="MBC8768329.1"/>
    </source>
</evidence>
<protein>
    <submittedName>
        <fullName evidence="1">PmoA family protein</fullName>
    </submittedName>
</protein>
<name>A0ABR7QMK4_9FLAO</name>
<reference evidence="1 2" key="1">
    <citation type="submission" date="2020-08" db="EMBL/GenBank/DDBJ databases">
        <title>Arenibacter gaetbuli sp. nov., isolated from a sand dune.</title>
        <authorList>
            <person name="Park S."/>
            <person name="Yoon J.-H."/>
        </authorList>
    </citation>
    <scope>NUCLEOTIDE SEQUENCE [LARGE SCALE GENOMIC DNA]</scope>
    <source>
        <strain evidence="1 2">BSSL-BM3</strain>
    </source>
</reference>
<dbReference type="RefSeq" id="WP_187584092.1">
    <property type="nucleotide sequence ID" value="NZ_JACLHY010000008.1"/>
</dbReference>
<gene>
    <name evidence="1" type="ORF">H4O18_10020</name>
</gene>
<dbReference type="EMBL" id="JACLHY010000008">
    <property type="protein sequence ID" value="MBC8768329.1"/>
    <property type="molecule type" value="Genomic_DNA"/>
</dbReference>
<proteinExistence type="predicted"/>
<dbReference type="Proteomes" id="UP000618952">
    <property type="component" value="Unassembled WGS sequence"/>
</dbReference>
<sequence>MKYVFLGYVVMLLLSCNYKEAYKFEIAEKDGITLASPISLKIDTLGLGDADDQSNLVLKNNGKQIPFQIDNGQKRLWFVHTPNNNGSYEIVKEEAQIHGSEGVKTDKNNGNLQLLKGSIPLLTYRYGMTYPPKGVDSIFRKSGYLHPLLSPSGDTLSRIQPPDHYHHYGIWGPWTHTQIEGERVDFWNLVERQGTVLFKDFNDTYSGALYGGFNARQEHINLKASEDNRIALNEDLDVKVWDLDRPDRYMVDYTSNFSSPLKNGILFEAYRYGGGLGMRFTERWHKDNCTVLTSEGNDRLTADGTNARWCMVTGESADGKGTNGVLFLSYPENRSHPEPMRIWPIDGNGGRGDMFFEFCPIRHEEWKIEPNKDYSLKYRMVVFDGELTAEEAESYWKSFAEMPRIVNN</sequence>
<organism evidence="1 2">
    <name type="scientific">Arenibacter arenosicollis</name>
    <dbReference type="NCBI Taxonomy" id="2762274"/>
    <lineage>
        <taxon>Bacteria</taxon>
        <taxon>Pseudomonadati</taxon>
        <taxon>Bacteroidota</taxon>
        <taxon>Flavobacteriia</taxon>
        <taxon>Flavobacteriales</taxon>
        <taxon>Flavobacteriaceae</taxon>
        <taxon>Arenibacter</taxon>
    </lineage>
</organism>
<comment type="caution">
    <text evidence="1">The sequence shown here is derived from an EMBL/GenBank/DDBJ whole genome shotgun (WGS) entry which is preliminary data.</text>
</comment>
<evidence type="ECO:0000313" key="2">
    <source>
        <dbReference type="Proteomes" id="UP000618952"/>
    </source>
</evidence>
<accession>A0ABR7QMK4</accession>
<keyword evidence="2" id="KW-1185">Reference proteome</keyword>
<dbReference type="Pfam" id="PF14100">
    <property type="entry name" value="DUF6807"/>
    <property type="match status" value="1"/>
</dbReference>
<dbReference type="PROSITE" id="PS51257">
    <property type="entry name" value="PROKAR_LIPOPROTEIN"/>
    <property type="match status" value="1"/>
</dbReference>